<name>A0ACB9LWC4_BAUVA</name>
<dbReference type="Proteomes" id="UP000828941">
    <property type="component" value="Chromosome 10"/>
</dbReference>
<comment type="caution">
    <text evidence="1">The sequence shown here is derived from an EMBL/GenBank/DDBJ whole genome shotgun (WGS) entry which is preliminary data.</text>
</comment>
<dbReference type="EMBL" id="CM039435">
    <property type="protein sequence ID" value="KAI4316124.1"/>
    <property type="molecule type" value="Genomic_DNA"/>
</dbReference>
<reference evidence="1 2" key="1">
    <citation type="journal article" date="2022" name="DNA Res.">
        <title>Chromosomal-level genome assembly of the orchid tree Bauhinia variegata (Leguminosae; Cercidoideae) supports the allotetraploid origin hypothesis of Bauhinia.</title>
        <authorList>
            <person name="Zhong Y."/>
            <person name="Chen Y."/>
            <person name="Zheng D."/>
            <person name="Pang J."/>
            <person name="Liu Y."/>
            <person name="Luo S."/>
            <person name="Meng S."/>
            <person name="Qian L."/>
            <person name="Wei D."/>
            <person name="Dai S."/>
            <person name="Zhou R."/>
        </authorList>
    </citation>
    <scope>NUCLEOTIDE SEQUENCE [LARGE SCALE GENOMIC DNA]</scope>
    <source>
        <strain evidence="1">BV-YZ2020</strain>
    </source>
</reference>
<proteinExistence type="predicted"/>
<sequence>METKLLSLCEPHHFSPHLRFSTIKSTATIKILPRASKNGPQGSLKLGFRSISRLVACNSISGGSSSESLKIEKEDKEGGEGSVRPIYLPTPVNRELRTPHSGYHFDGTTRKFFEGWYFKVSIPERRQSFCFMYTVENPVFPKKLTALEVAQHGPRFTGVGAQILGADDNYICQYSEESKNFWGSRHELMLGNTFIAKKNCRPPDKEVPPQEFNTRVLEGFQVTPLWHQGFIRDDGRSNYVETVKTARWVYSTHPVFGWGDVDSRQKPTAGWLAAFPVFEPHWQICMAGGLSTGWIEWDGERIEFQNAPSYSEKNWGGAFPRKWFWVQCNVFEGASGEIALTAAGGLRQIPGLTETFENAALIGVHYDGTFYEFVPWNGVVNWEIAPWGYWFMSADNGRYVVELEATTDDQGTTLLAPTAEAGLSQACKDTCFGMLKLQMWERRYDGSKGKIILDVTSNMAALEVGGGPWFNTWKGQTTTPKILNDIFGLPVDMEDIFNFVPVFKPPGL</sequence>
<gene>
    <name evidence="1" type="ORF">L6164_024133</name>
</gene>
<accession>A0ACB9LWC4</accession>
<keyword evidence="2" id="KW-1185">Reference proteome</keyword>
<evidence type="ECO:0000313" key="2">
    <source>
        <dbReference type="Proteomes" id="UP000828941"/>
    </source>
</evidence>
<evidence type="ECO:0000313" key="1">
    <source>
        <dbReference type="EMBL" id="KAI4316124.1"/>
    </source>
</evidence>
<protein>
    <submittedName>
        <fullName evidence="1">Uncharacterized protein</fullName>
    </submittedName>
</protein>
<organism evidence="1 2">
    <name type="scientific">Bauhinia variegata</name>
    <name type="common">Purple orchid tree</name>
    <name type="synonym">Phanera variegata</name>
    <dbReference type="NCBI Taxonomy" id="167791"/>
    <lineage>
        <taxon>Eukaryota</taxon>
        <taxon>Viridiplantae</taxon>
        <taxon>Streptophyta</taxon>
        <taxon>Embryophyta</taxon>
        <taxon>Tracheophyta</taxon>
        <taxon>Spermatophyta</taxon>
        <taxon>Magnoliopsida</taxon>
        <taxon>eudicotyledons</taxon>
        <taxon>Gunneridae</taxon>
        <taxon>Pentapetalae</taxon>
        <taxon>rosids</taxon>
        <taxon>fabids</taxon>
        <taxon>Fabales</taxon>
        <taxon>Fabaceae</taxon>
        <taxon>Cercidoideae</taxon>
        <taxon>Cercideae</taxon>
        <taxon>Bauhiniinae</taxon>
        <taxon>Bauhinia</taxon>
    </lineage>
</organism>